<proteinExistence type="predicted"/>
<reference evidence="2 3" key="1">
    <citation type="submission" date="2021-06" db="EMBL/GenBank/DDBJ databases">
        <title>Caerostris extrusa draft genome.</title>
        <authorList>
            <person name="Kono N."/>
            <person name="Arakawa K."/>
        </authorList>
    </citation>
    <scope>NUCLEOTIDE SEQUENCE [LARGE SCALE GENOMIC DNA]</scope>
</reference>
<evidence type="ECO:0000256" key="1">
    <source>
        <dbReference type="SAM" id="MobiDB-lite"/>
    </source>
</evidence>
<accession>A0AAV4RMH9</accession>
<evidence type="ECO:0000313" key="2">
    <source>
        <dbReference type="EMBL" id="GIY21707.1"/>
    </source>
</evidence>
<dbReference type="Proteomes" id="UP001054945">
    <property type="component" value="Unassembled WGS sequence"/>
</dbReference>
<gene>
    <name evidence="2" type="ORF">CEXT_121611</name>
</gene>
<comment type="caution">
    <text evidence="2">The sequence shown here is derived from an EMBL/GenBank/DDBJ whole genome shotgun (WGS) entry which is preliminary data.</text>
</comment>
<name>A0AAV4RMH9_CAEEX</name>
<evidence type="ECO:0000313" key="3">
    <source>
        <dbReference type="Proteomes" id="UP001054945"/>
    </source>
</evidence>
<feature type="region of interest" description="Disordered" evidence="1">
    <location>
        <begin position="22"/>
        <end position="52"/>
    </location>
</feature>
<organism evidence="2 3">
    <name type="scientific">Caerostris extrusa</name>
    <name type="common">Bark spider</name>
    <name type="synonym">Caerostris bankana</name>
    <dbReference type="NCBI Taxonomy" id="172846"/>
    <lineage>
        <taxon>Eukaryota</taxon>
        <taxon>Metazoa</taxon>
        <taxon>Ecdysozoa</taxon>
        <taxon>Arthropoda</taxon>
        <taxon>Chelicerata</taxon>
        <taxon>Arachnida</taxon>
        <taxon>Araneae</taxon>
        <taxon>Araneomorphae</taxon>
        <taxon>Entelegynae</taxon>
        <taxon>Araneoidea</taxon>
        <taxon>Araneidae</taxon>
        <taxon>Caerostris</taxon>
    </lineage>
</organism>
<keyword evidence="3" id="KW-1185">Reference proteome</keyword>
<dbReference type="EMBL" id="BPLR01008049">
    <property type="protein sequence ID" value="GIY21707.1"/>
    <property type="molecule type" value="Genomic_DNA"/>
</dbReference>
<sequence length="82" mass="9424">MRHRWLIVSLDAYMAGIPTRNCDTDHQSAPPSGLLYGKKEKSHHDKRISLKQVQSRVEGRDIKYKTNSKGQFKRVIESASIE</sequence>
<dbReference type="AlphaFoldDB" id="A0AAV4RMH9"/>
<protein>
    <submittedName>
        <fullName evidence="2">Uncharacterized protein</fullName>
    </submittedName>
</protein>